<gene>
    <name evidence="2" type="ORF">SAMN05216522_11747</name>
</gene>
<accession>A0A1H9MR62</accession>
<keyword evidence="3" id="KW-1185">Reference proteome</keyword>
<dbReference type="AlphaFoldDB" id="A0A1H9MR62"/>
<protein>
    <recommendedName>
        <fullName evidence="1">DUF551 domain-containing protein</fullName>
    </recommendedName>
</protein>
<name>A0A1H9MR62_9GAMM</name>
<dbReference type="STRING" id="988801.SAMN05216522_11747"/>
<reference evidence="3" key="1">
    <citation type="submission" date="2016-10" db="EMBL/GenBank/DDBJ databases">
        <authorList>
            <person name="Varghese N."/>
            <person name="Submissions S."/>
        </authorList>
    </citation>
    <scope>NUCLEOTIDE SEQUENCE [LARGE SCALE GENOMIC DNA]</scope>
    <source>
        <strain evidence="3">8N4</strain>
    </source>
</reference>
<dbReference type="OrthoDB" id="5678344at2"/>
<dbReference type="Proteomes" id="UP000242515">
    <property type="component" value="Unassembled WGS sequence"/>
</dbReference>
<sequence>MNLEQSIKEHFTQASKNSDIARAAEKLVKCKGRYHAELNYKALAELFGVTVPTVELESKWIKCSEQMPEVNENCWRTDFPLIIKCELGVIPAYACNYKINGKTAEGFKQSLRFGNGCADMPKEDRDNFIVNVTHWMPMPEPPAE</sequence>
<evidence type="ECO:0000313" key="2">
    <source>
        <dbReference type="EMBL" id="SER26118.1"/>
    </source>
</evidence>
<dbReference type="InterPro" id="IPR007539">
    <property type="entry name" value="DUF551"/>
</dbReference>
<evidence type="ECO:0000313" key="3">
    <source>
        <dbReference type="Proteomes" id="UP000242515"/>
    </source>
</evidence>
<organism evidence="2 3">
    <name type="scientific">Rosenbergiella nectarea</name>
    <dbReference type="NCBI Taxonomy" id="988801"/>
    <lineage>
        <taxon>Bacteria</taxon>
        <taxon>Pseudomonadati</taxon>
        <taxon>Pseudomonadota</taxon>
        <taxon>Gammaproteobacteria</taxon>
        <taxon>Enterobacterales</taxon>
        <taxon>Erwiniaceae</taxon>
        <taxon>Rosenbergiella</taxon>
    </lineage>
</organism>
<evidence type="ECO:0000259" key="1">
    <source>
        <dbReference type="Pfam" id="PF04448"/>
    </source>
</evidence>
<proteinExistence type="predicted"/>
<dbReference type="EMBL" id="FOGC01000017">
    <property type="protein sequence ID" value="SER26118.1"/>
    <property type="molecule type" value="Genomic_DNA"/>
</dbReference>
<feature type="domain" description="DUF551" evidence="1">
    <location>
        <begin position="59"/>
        <end position="142"/>
    </location>
</feature>
<dbReference type="Pfam" id="PF04448">
    <property type="entry name" value="DUF551"/>
    <property type="match status" value="1"/>
</dbReference>